<evidence type="ECO:0000256" key="1">
    <source>
        <dbReference type="ARBA" id="ARBA00002388"/>
    </source>
</evidence>
<sequence length="263" mass="29385">MARIVLPLYRPRYIPTGEEVAVFEMSKGTIKAHLLGKECPQTVGSFVELAQKGFYDDLNFYGRVEGDVVVGGCPITRPLNPHRVRMAVREQLRGVHPGIGNCGYRIADEWEGNPLNHHVFGSLSLTHRMEPDSGCCQFFFSLAPRPDYDEKFTMFGTVVEGIEVVQQLQIGDPIKRVFIEGAHELPCDDEEILEADRIQQDDADAAVQEATAAARESAESELSEEALERICSQTRDAIIDDELHQQALAIAGLRRMMAKKKIM</sequence>
<comment type="caution">
    <text evidence="6">The sequence shown here is derived from an EMBL/GenBank/DDBJ whole genome shotgun (WGS) entry which is preliminary data.</text>
</comment>
<dbReference type="Pfam" id="PF00160">
    <property type="entry name" value="Pro_isomerase"/>
    <property type="match status" value="1"/>
</dbReference>
<feature type="domain" description="PPIase cyclophilin-type" evidence="5">
    <location>
        <begin position="19"/>
        <end position="169"/>
    </location>
</feature>
<evidence type="ECO:0000313" key="6">
    <source>
        <dbReference type="EMBL" id="EJZ83949.1"/>
    </source>
</evidence>
<dbReference type="eggNOG" id="COG0652">
    <property type="taxonomic scope" value="Bacteria"/>
</dbReference>
<gene>
    <name evidence="6" type="ORF">HMPREF9451_01474</name>
</gene>
<dbReference type="OrthoDB" id="5507614at2"/>
<dbReference type="SUPFAM" id="SSF50891">
    <property type="entry name" value="Cyclophilin-like"/>
    <property type="match status" value="1"/>
</dbReference>
<dbReference type="InterPro" id="IPR002130">
    <property type="entry name" value="Cyclophilin-type_PPIase_dom"/>
</dbReference>
<evidence type="ECO:0000259" key="5">
    <source>
        <dbReference type="PROSITE" id="PS50072"/>
    </source>
</evidence>
<dbReference type="AlphaFoldDB" id="K0YWS5"/>
<evidence type="ECO:0000256" key="3">
    <source>
        <dbReference type="ARBA" id="ARBA00023235"/>
    </source>
</evidence>
<dbReference type="PANTHER" id="PTHR45625">
    <property type="entry name" value="PEPTIDYL-PROLYL CIS-TRANS ISOMERASE-RELATED"/>
    <property type="match status" value="1"/>
</dbReference>
<dbReference type="PANTHER" id="PTHR45625:SF4">
    <property type="entry name" value="PEPTIDYLPROLYL ISOMERASE DOMAIN AND WD REPEAT-CONTAINING PROTEIN 1"/>
    <property type="match status" value="1"/>
</dbReference>
<dbReference type="HOGENOM" id="CLU_012062_16_4_11"/>
<dbReference type="PATRIC" id="fig|742818.3.peg.1555"/>
<proteinExistence type="inferred from homology"/>
<dbReference type="Proteomes" id="UP000006069">
    <property type="component" value="Unassembled WGS sequence"/>
</dbReference>
<dbReference type="PRINTS" id="PR00153">
    <property type="entry name" value="CSAPPISMRASE"/>
</dbReference>
<organism evidence="6 7">
    <name type="scientific">Slackia piriformis YIT 12062</name>
    <dbReference type="NCBI Taxonomy" id="742818"/>
    <lineage>
        <taxon>Bacteria</taxon>
        <taxon>Bacillati</taxon>
        <taxon>Actinomycetota</taxon>
        <taxon>Coriobacteriia</taxon>
        <taxon>Eggerthellales</taxon>
        <taxon>Eggerthellaceae</taxon>
        <taxon>Slackia</taxon>
    </lineage>
</organism>
<protein>
    <recommendedName>
        <fullName evidence="4">Peptidyl-prolyl cis-trans isomerase</fullName>
        <shortName evidence="4">PPIase</shortName>
        <ecNumber evidence="4">5.2.1.8</ecNumber>
    </recommendedName>
</protein>
<reference evidence="6 7" key="1">
    <citation type="submission" date="2012-08" db="EMBL/GenBank/DDBJ databases">
        <title>The Genome Sequence of Slackia piriformis YIT 12062.</title>
        <authorList>
            <consortium name="The Broad Institute Genome Sequencing Platform"/>
            <person name="Earl A."/>
            <person name="Ward D."/>
            <person name="Feldgarden M."/>
            <person name="Gevers D."/>
            <person name="Morotomi M."/>
            <person name="Walker B."/>
            <person name="Young S.K."/>
            <person name="Zeng Q."/>
            <person name="Gargeya S."/>
            <person name="Fitzgerald M."/>
            <person name="Haas B."/>
            <person name="Abouelleil A."/>
            <person name="Alvarado L."/>
            <person name="Arachchi H.M."/>
            <person name="Berlin A.M."/>
            <person name="Chapman S.B."/>
            <person name="Goldberg J."/>
            <person name="Griggs A."/>
            <person name="Gujja S."/>
            <person name="Hansen M."/>
            <person name="Howarth C."/>
            <person name="Imamovic A."/>
            <person name="Larimer J."/>
            <person name="McCowen C."/>
            <person name="Montmayeur A."/>
            <person name="Murphy C."/>
            <person name="Neiman D."/>
            <person name="Pearson M."/>
            <person name="Priest M."/>
            <person name="Roberts A."/>
            <person name="Saif S."/>
            <person name="Shea T."/>
            <person name="Sisk P."/>
            <person name="Sykes S."/>
            <person name="Wortman J."/>
            <person name="Nusbaum C."/>
            <person name="Birren B."/>
        </authorList>
    </citation>
    <scope>NUCLEOTIDE SEQUENCE [LARGE SCALE GENOMIC DNA]</scope>
    <source>
        <strain evidence="6 7">YIT 12062</strain>
    </source>
</reference>
<name>K0YWS5_9ACTN</name>
<dbReference type="EC" id="5.2.1.8" evidence="4"/>
<dbReference type="EMBL" id="ADMD01000007">
    <property type="protein sequence ID" value="EJZ83949.1"/>
    <property type="molecule type" value="Genomic_DNA"/>
</dbReference>
<dbReference type="Gene3D" id="2.40.100.10">
    <property type="entry name" value="Cyclophilin-like"/>
    <property type="match status" value="1"/>
</dbReference>
<comment type="function">
    <text evidence="1 4">PPIases accelerate the folding of proteins. It catalyzes the cis-trans isomerization of proline imidic peptide bonds in oligopeptides.</text>
</comment>
<dbReference type="InParanoid" id="K0YWS5"/>
<keyword evidence="3 4" id="KW-0413">Isomerase</keyword>
<evidence type="ECO:0000313" key="7">
    <source>
        <dbReference type="Proteomes" id="UP000006069"/>
    </source>
</evidence>
<dbReference type="RefSeq" id="WP_009139668.1">
    <property type="nucleotide sequence ID" value="NZ_JH815198.1"/>
</dbReference>
<accession>K0YWS5</accession>
<evidence type="ECO:0000256" key="2">
    <source>
        <dbReference type="ARBA" id="ARBA00023110"/>
    </source>
</evidence>
<dbReference type="InterPro" id="IPR029000">
    <property type="entry name" value="Cyclophilin-like_dom_sf"/>
</dbReference>
<comment type="catalytic activity">
    <reaction evidence="4">
        <text>[protein]-peptidylproline (omega=180) = [protein]-peptidylproline (omega=0)</text>
        <dbReference type="Rhea" id="RHEA:16237"/>
        <dbReference type="Rhea" id="RHEA-COMP:10747"/>
        <dbReference type="Rhea" id="RHEA-COMP:10748"/>
        <dbReference type="ChEBI" id="CHEBI:83833"/>
        <dbReference type="ChEBI" id="CHEBI:83834"/>
        <dbReference type="EC" id="5.2.1.8"/>
    </reaction>
</comment>
<keyword evidence="2 4" id="KW-0697">Rotamase</keyword>
<comment type="similarity">
    <text evidence="4">Belongs to the cyclophilin-type PPIase family.</text>
</comment>
<dbReference type="InterPro" id="IPR044666">
    <property type="entry name" value="Cyclophilin_A-like"/>
</dbReference>
<dbReference type="GO" id="GO:0003755">
    <property type="term" value="F:peptidyl-prolyl cis-trans isomerase activity"/>
    <property type="evidence" value="ECO:0007669"/>
    <property type="project" value="UniProtKB-UniRule"/>
</dbReference>
<dbReference type="PROSITE" id="PS50072">
    <property type="entry name" value="CSA_PPIASE_2"/>
    <property type="match status" value="1"/>
</dbReference>
<keyword evidence="7" id="KW-1185">Reference proteome</keyword>
<evidence type="ECO:0000256" key="4">
    <source>
        <dbReference type="RuleBase" id="RU363019"/>
    </source>
</evidence>
<dbReference type="FunCoup" id="K0YWS5">
    <property type="interactions" value="199"/>
</dbReference>